<dbReference type="EMBL" id="RBRD01000192">
    <property type="protein sequence ID" value="RMQ35112.1"/>
    <property type="molecule type" value="Genomic_DNA"/>
</dbReference>
<comment type="caution">
    <text evidence="3">The sequence shown here is derived from an EMBL/GenBank/DDBJ whole genome shotgun (WGS) entry which is preliminary data.</text>
</comment>
<evidence type="ECO:0000256" key="1">
    <source>
        <dbReference type="ARBA" id="ARBA00022686"/>
    </source>
</evidence>
<evidence type="ECO:0000313" key="3">
    <source>
        <dbReference type="EMBL" id="KPX88479.1"/>
    </source>
</evidence>
<protein>
    <submittedName>
        <fullName evidence="3">Tellurium resistance protein TerZ</fullName>
    </submittedName>
</protein>
<reference evidence="3 6" key="1">
    <citation type="submission" date="2015-09" db="EMBL/GenBank/DDBJ databases">
        <title>Genome announcement of multiple Pseudomonas syringae strains.</title>
        <authorList>
            <person name="Thakur S."/>
            <person name="Wang P.W."/>
            <person name="Gong Y."/>
            <person name="Weir B.S."/>
            <person name="Guttman D.S."/>
        </authorList>
    </citation>
    <scope>NUCLEOTIDE SEQUENCE [LARGE SCALE GENOMIC DNA]</scope>
    <source>
        <strain evidence="3 6">ICMP4331</strain>
    </source>
</reference>
<gene>
    <name evidence="3" type="ORF">ALO63_02159</name>
    <name evidence="5" type="ORF">ALP52_04272</name>
    <name evidence="4" type="ORF">ALQ05_04431</name>
</gene>
<evidence type="ECO:0000313" key="4">
    <source>
        <dbReference type="EMBL" id="RMQ35112.1"/>
    </source>
</evidence>
<dbReference type="Proteomes" id="UP000276194">
    <property type="component" value="Unassembled WGS sequence"/>
</dbReference>
<dbReference type="CDD" id="cd06974">
    <property type="entry name" value="TerD_like"/>
    <property type="match status" value="1"/>
</dbReference>
<evidence type="ECO:0000259" key="2">
    <source>
        <dbReference type="Pfam" id="PF02342"/>
    </source>
</evidence>
<evidence type="ECO:0000313" key="6">
    <source>
        <dbReference type="Proteomes" id="UP000050420"/>
    </source>
</evidence>
<accession>A0A0N8S3T4</accession>
<evidence type="ECO:0000313" key="7">
    <source>
        <dbReference type="Proteomes" id="UP000276194"/>
    </source>
</evidence>
<dbReference type="Gene3D" id="2.60.60.30">
    <property type="entry name" value="sav2460 like domains"/>
    <property type="match status" value="1"/>
</dbReference>
<dbReference type="InterPro" id="IPR051324">
    <property type="entry name" value="Stress/Tellurium_Resist"/>
</dbReference>
<evidence type="ECO:0000313" key="8">
    <source>
        <dbReference type="Proteomes" id="UP000279553"/>
    </source>
</evidence>
<reference evidence="7 8" key="2">
    <citation type="submission" date="2018-08" db="EMBL/GenBank/DDBJ databases">
        <title>Recombination of ecologically and evolutionarily significant loci maintains genetic cohesion in the Pseudomonas syringae species complex.</title>
        <authorList>
            <person name="Dillon M."/>
            <person name="Thakur S."/>
            <person name="Almeida R.N.D."/>
            <person name="Weir B.S."/>
            <person name="Guttman D.S."/>
        </authorList>
    </citation>
    <scope>NUCLEOTIDE SEQUENCE [LARGE SCALE GENOMIC DNA]</scope>
    <source>
        <strain evidence="4 8">ICMP 535</strain>
        <strain evidence="5 7">ICMP 6941</strain>
    </source>
</reference>
<evidence type="ECO:0000313" key="5">
    <source>
        <dbReference type="EMBL" id="RMT19922.1"/>
    </source>
</evidence>
<dbReference type="PANTHER" id="PTHR32097:SF17">
    <property type="entry name" value="CAMP-BINDING PROTEIN 1-RELATED"/>
    <property type="match status" value="1"/>
</dbReference>
<sequence length="201" mass="21545">MERKMALTLAKNQTISLEKTAGTGLKKVSMGLGWDPEKASGFFGKLLGGGGGDIDLDASCIMLDADKKPLDLVWFRQLQSRDGAIQHSGDNRTGEGAGDDETISVDLEKLPAAVKYLVFTVNSFTGQNFEKVANAYCRIVDLGSRNELGRFDLSEKGQHTGVVMSYLARTPAGWDFTAVGQVTNGRTADDLVELAIGAVRA</sequence>
<dbReference type="EMBL" id="RBTD01000236">
    <property type="protein sequence ID" value="RMT19922.1"/>
    <property type="molecule type" value="Genomic_DNA"/>
</dbReference>
<dbReference type="PANTHER" id="PTHR32097">
    <property type="entry name" value="CAMP-BINDING PROTEIN 1-RELATED"/>
    <property type="match status" value="1"/>
</dbReference>
<dbReference type="AlphaFoldDB" id="A0A0N8S3T4"/>
<dbReference type="Pfam" id="PF02342">
    <property type="entry name" value="TerD"/>
    <property type="match status" value="1"/>
</dbReference>
<dbReference type="PATRIC" id="fig|34065.5.peg.3088"/>
<dbReference type="GO" id="GO:0046690">
    <property type="term" value="P:response to tellurium ion"/>
    <property type="evidence" value="ECO:0007669"/>
    <property type="project" value="UniProtKB-KW"/>
</dbReference>
<feature type="domain" description="TerD" evidence="2">
    <location>
        <begin position="5"/>
        <end position="185"/>
    </location>
</feature>
<proteinExistence type="predicted"/>
<dbReference type="EMBL" id="LJQU01000461">
    <property type="protein sequence ID" value="KPX88479.1"/>
    <property type="molecule type" value="Genomic_DNA"/>
</dbReference>
<name>A0A0N8S3T4_PSEA0</name>
<dbReference type="Proteomes" id="UP000279553">
    <property type="component" value="Unassembled WGS sequence"/>
</dbReference>
<dbReference type="Proteomes" id="UP000050420">
    <property type="component" value="Unassembled WGS sequence"/>
</dbReference>
<dbReference type="FunFam" id="2.60.60.30:FF:000003">
    <property type="entry name" value="Tellurium resistance protein TerZ"/>
    <property type="match status" value="1"/>
</dbReference>
<keyword evidence="1" id="KW-0778">Tellurium resistance</keyword>
<organism evidence="3 6">
    <name type="scientific">Pseudomonas amygdali pv. mori</name>
    <dbReference type="NCBI Taxonomy" id="34065"/>
    <lineage>
        <taxon>Bacteria</taxon>
        <taxon>Pseudomonadati</taxon>
        <taxon>Pseudomonadota</taxon>
        <taxon>Gammaproteobacteria</taxon>
        <taxon>Pseudomonadales</taxon>
        <taxon>Pseudomonadaceae</taxon>
        <taxon>Pseudomonas</taxon>
        <taxon>Pseudomonas amygdali</taxon>
    </lineage>
</organism>
<dbReference type="InterPro" id="IPR003325">
    <property type="entry name" value="TerD"/>
</dbReference>